<evidence type="ECO:0000256" key="3">
    <source>
        <dbReference type="ARBA" id="ARBA00023125"/>
    </source>
</evidence>
<accession>A0ABZ2K1Q8</accession>
<dbReference type="InterPro" id="IPR005119">
    <property type="entry name" value="LysR_subst-bd"/>
</dbReference>
<gene>
    <name evidence="6" type="ORF">LZC95_27840</name>
</gene>
<dbReference type="PROSITE" id="PS50931">
    <property type="entry name" value="HTH_LYSR"/>
    <property type="match status" value="1"/>
</dbReference>
<name>A0ABZ2K1Q8_9BACT</name>
<dbReference type="PANTHER" id="PTHR30118:SF15">
    <property type="entry name" value="TRANSCRIPTIONAL REGULATORY PROTEIN"/>
    <property type="match status" value="1"/>
</dbReference>
<evidence type="ECO:0000259" key="5">
    <source>
        <dbReference type="PROSITE" id="PS50931"/>
    </source>
</evidence>
<dbReference type="Gene3D" id="3.40.190.10">
    <property type="entry name" value="Periplasmic binding protein-like II"/>
    <property type="match status" value="2"/>
</dbReference>
<evidence type="ECO:0000256" key="1">
    <source>
        <dbReference type="ARBA" id="ARBA00009437"/>
    </source>
</evidence>
<dbReference type="InterPro" id="IPR036388">
    <property type="entry name" value="WH-like_DNA-bd_sf"/>
</dbReference>
<evidence type="ECO:0000313" key="7">
    <source>
        <dbReference type="Proteomes" id="UP001379533"/>
    </source>
</evidence>
<protein>
    <submittedName>
        <fullName evidence="6">LysR family transcriptional regulator</fullName>
    </submittedName>
</protein>
<dbReference type="RefSeq" id="WP_394840874.1">
    <property type="nucleotide sequence ID" value="NZ_CP089982.1"/>
</dbReference>
<dbReference type="CDD" id="cd08417">
    <property type="entry name" value="PBP2_Nitroaromatics_like"/>
    <property type="match status" value="1"/>
</dbReference>
<dbReference type="InterPro" id="IPR050389">
    <property type="entry name" value="LysR-type_TF"/>
</dbReference>
<comment type="similarity">
    <text evidence="1">Belongs to the LysR transcriptional regulatory family.</text>
</comment>
<dbReference type="PRINTS" id="PR00039">
    <property type="entry name" value="HTHLYSR"/>
</dbReference>
<keyword evidence="4" id="KW-0804">Transcription</keyword>
<dbReference type="SUPFAM" id="SSF53850">
    <property type="entry name" value="Periplasmic binding protein-like II"/>
    <property type="match status" value="1"/>
</dbReference>
<organism evidence="6 7">
    <name type="scientific">Pendulispora brunnea</name>
    <dbReference type="NCBI Taxonomy" id="2905690"/>
    <lineage>
        <taxon>Bacteria</taxon>
        <taxon>Pseudomonadati</taxon>
        <taxon>Myxococcota</taxon>
        <taxon>Myxococcia</taxon>
        <taxon>Myxococcales</taxon>
        <taxon>Sorangiineae</taxon>
        <taxon>Pendulisporaceae</taxon>
        <taxon>Pendulispora</taxon>
    </lineage>
</organism>
<dbReference type="InterPro" id="IPR037402">
    <property type="entry name" value="YidZ_PBP2"/>
</dbReference>
<dbReference type="EMBL" id="CP089982">
    <property type="protein sequence ID" value="WXA90261.1"/>
    <property type="molecule type" value="Genomic_DNA"/>
</dbReference>
<dbReference type="Gene3D" id="1.10.10.10">
    <property type="entry name" value="Winged helix-like DNA-binding domain superfamily/Winged helix DNA-binding domain"/>
    <property type="match status" value="1"/>
</dbReference>
<proteinExistence type="inferred from homology"/>
<reference evidence="6 7" key="1">
    <citation type="submission" date="2021-12" db="EMBL/GenBank/DDBJ databases">
        <title>Discovery of the Pendulisporaceae a myxobacterial family with distinct sporulation behavior and unique specialized metabolism.</title>
        <authorList>
            <person name="Garcia R."/>
            <person name="Popoff A."/>
            <person name="Bader C.D."/>
            <person name="Loehr J."/>
            <person name="Walesch S."/>
            <person name="Walt C."/>
            <person name="Boldt J."/>
            <person name="Bunk B."/>
            <person name="Haeckl F.J.F.P.J."/>
            <person name="Gunesch A.P."/>
            <person name="Birkelbach J."/>
            <person name="Nuebel U."/>
            <person name="Pietschmann T."/>
            <person name="Bach T."/>
            <person name="Mueller R."/>
        </authorList>
    </citation>
    <scope>NUCLEOTIDE SEQUENCE [LARGE SCALE GENOMIC DNA]</scope>
    <source>
        <strain evidence="6 7">MSr12523</strain>
    </source>
</reference>
<dbReference type="InterPro" id="IPR036390">
    <property type="entry name" value="WH_DNA-bd_sf"/>
</dbReference>
<feature type="domain" description="HTH lysR-type" evidence="5">
    <location>
        <begin position="9"/>
        <end position="66"/>
    </location>
</feature>
<evidence type="ECO:0000313" key="6">
    <source>
        <dbReference type="EMBL" id="WXA90261.1"/>
    </source>
</evidence>
<sequence length="305" mass="33426">MANVSLAGVDLNLLVALDALLSERSVTRAAQRMGLSQPAMSNALARLRDLLEDPVLVRTGHGMEPTARALDLAAPVHRLLMDARQVLAQTQSFDPATSSHRFRIESTADFELSLLPDLAPRVANIAPNVELLVTRATSDTEEELRTGRVDLFVGIWSKIPTHLHSYLLRHDGFACIARRGHPKTRRRLTLRAFGELAHVVVSPDAWPGGIADTALTDRGLGQRVLVRTPDFLVAAKIVARSDAIATLPHGIAHALAELLPLDVFRAPLDVADVAISMVWHPRTHQQDGHRWLRSLIMDACAASEW</sequence>
<dbReference type="Pfam" id="PF00126">
    <property type="entry name" value="HTH_1"/>
    <property type="match status" value="1"/>
</dbReference>
<dbReference type="Proteomes" id="UP001379533">
    <property type="component" value="Chromosome"/>
</dbReference>
<dbReference type="SUPFAM" id="SSF46785">
    <property type="entry name" value="Winged helix' DNA-binding domain"/>
    <property type="match status" value="1"/>
</dbReference>
<evidence type="ECO:0000256" key="2">
    <source>
        <dbReference type="ARBA" id="ARBA00023015"/>
    </source>
</evidence>
<keyword evidence="7" id="KW-1185">Reference proteome</keyword>
<keyword evidence="2" id="KW-0805">Transcription regulation</keyword>
<dbReference type="Pfam" id="PF03466">
    <property type="entry name" value="LysR_substrate"/>
    <property type="match status" value="1"/>
</dbReference>
<keyword evidence="3" id="KW-0238">DNA-binding</keyword>
<dbReference type="PANTHER" id="PTHR30118">
    <property type="entry name" value="HTH-TYPE TRANSCRIPTIONAL REGULATOR LEUO-RELATED"/>
    <property type="match status" value="1"/>
</dbReference>
<evidence type="ECO:0000256" key="4">
    <source>
        <dbReference type="ARBA" id="ARBA00023163"/>
    </source>
</evidence>
<dbReference type="InterPro" id="IPR000847">
    <property type="entry name" value="LysR_HTH_N"/>
</dbReference>